<feature type="compositionally biased region" description="Basic residues" evidence="2">
    <location>
        <begin position="129"/>
        <end position="138"/>
    </location>
</feature>
<name>A0A3A9I7S7_AERVE</name>
<reference evidence="5 6" key="1">
    <citation type="submission" date="2018-09" db="EMBL/GenBank/DDBJ databases">
        <title>Genome sequencing of Aeromonas veronii MS-17-88.</title>
        <authorList>
            <person name="Tekedar H.C."/>
            <person name="Arick M.A."/>
            <person name="Hsu C.-Y."/>
            <person name="Thrash A."/>
            <person name="Karsi A."/>
            <person name="Lawrence M.L."/>
            <person name="Abdelhamed H."/>
        </authorList>
    </citation>
    <scope>NUCLEOTIDE SEQUENCE [LARGE SCALE GENOMIC DNA]</scope>
    <source>
        <strain evidence="5 6">MS 17-88</strain>
    </source>
</reference>
<dbReference type="EMBL" id="RAWX01000007">
    <property type="protein sequence ID" value="RKJ84538.1"/>
    <property type="molecule type" value="Genomic_DNA"/>
</dbReference>
<sequence length="710" mass="80834">MAYTDEIRQAARRLYLRRWSAQEIKDELELGSVRVVYLWAEKYGWTELLSDEALEDAITRRYQALAGKGKKNHADLAEMDRLIGHHVTLKEQAVKLAEREQTLKAKRREEAHDAGDDAPSGRERQEGGKRKKGGKKSKNWVNDLGPEDFEGWLASLYPHQLYVRDIKNNPEMPRTRNILKSRQVGMTYYFAGEALEDAVLNGGNQIFLSATRAQSEIFRLYIIKLARTFLGVELSGNPMVLSNGATLVFCSTSANSAQGYTGNFYADEYFWIKNFKAVMDVATGMGSQSHWRKTFFSTPSSKAHGGYRLWSGDDWKGKDAKRLAMEFPTAAELRDGGRVCPDRAWRYIITLEDAVAQGFDLINMELLREETSIEVFDHLYMCEFVDEEGAVFKFQHMERASIDASKWNDYSKELREPFGKREVWLGYDPSRTRDNATLVVVAPPLFPGEKFRVLEKHFWRGMNFRYQADEIEKIAKKFRVTYLGVDVSGVGSGVYDLLQPVFKSTITPINYSVESKARLVLKMVDVVESDRIEWDQEDIEIPLAFMSIKRSTTGQGQMTFRASRSSETGHADVFFAIAHAIDNEPLDTSRRRKSTWVTSKRGKHESQTAFTAARCRAASSQHRHGCQPQSRHLLGAGASRSCRLDDRLHRRVLQPVGRVLHAAHRPAWVSQGRPYQCAPRRYLDGSAQHDLRTVYQPSGRAPGGDHRLHA</sequence>
<dbReference type="Proteomes" id="UP000281725">
    <property type="component" value="Unassembled WGS sequence"/>
</dbReference>
<evidence type="ECO:0000313" key="6">
    <source>
        <dbReference type="Proteomes" id="UP000281725"/>
    </source>
</evidence>
<dbReference type="Pfam" id="PF17289">
    <property type="entry name" value="Terminase_6C"/>
    <property type="match status" value="1"/>
</dbReference>
<feature type="compositionally biased region" description="Basic and acidic residues" evidence="2">
    <location>
        <begin position="105"/>
        <end position="128"/>
    </location>
</feature>
<dbReference type="Gene3D" id="3.30.420.240">
    <property type="match status" value="1"/>
</dbReference>
<comment type="caution">
    <text evidence="5">The sequence shown here is derived from an EMBL/GenBank/DDBJ whole genome shotgun (WGS) entry which is preliminary data.</text>
</comment>
<gene>
    <name evidence="5" type="ORF">D6R50_22270</name>
</gene>
<feature type="region of interest" description="Disordered" evidence="2">
    <location>
        <begin position="105"/>
        <end position="140"/>
    </location>
</feature>
<dbReference type="InterPro" id="IPR035421">
    <property type="entry name" value="Terminase_6C"/>
</dbReference>
<evidence type="ECO:0000256" key="2">
    <source>
        <dbReference type="SAM" id="MobiDB-lite"/>
    </source>
</evidence>
<organism evidence="5 6">
    <name type="scientific">Aeromonas veronii</name>
    <dbReference type="NCBI Taxonomy" id="654"/>
    <lineage>
        <taxon>Bacteria</taxon>
        <taxon>Pseudomonadati</taxon>
        <taxon>Pseudomonadota</taxon>
        <taxon>Gammaproteobacteria</taxon>
        <taxon>Aeromonadales</taxon>
        <taxon>Aeromonadaceae</taxon>
        <taxon>Aeromonas</taxon>
    </lineage>
</organism>
<accession>A0A3A9I7S7</accession>
<dbReference type="InterPro" id="IPR027417">
    <property type="entry name" value="P-loop_NTPase"/>
</dbReference>
<keyword evidence="1" id="KW-1188">Viral release from host cell</keyword>
<feature type="domain" description="Terminase large subunit gp17-like C-terminal" evidence="4">
    <location>
        <begin position="426"/>
        <end position="583"/>
    </location>
</feature>
<proteinExistence type="predicted"/>
<dbReference type="Pfam" id="PF06056">
    <property type="entry name" value="Terminase_5"/>
    <property type="match status" value="1"/>
</dbReference>
<dbReference type="InterPro" id="IPR010332">
    <property type="entry name" value="ATPase_terminase-su_N"/>
</dbReference>
<evidence type="ECO:0000256" key="1">
    <source>
        <dbReference type="ARBA" id="ARBA00022612"/>
    </source>
</evidence>
<dbReference type="Pfam" id="PF03237">
    <property type="entry name" value="Terminase_6N"/>
    <property type="match status" value="1"/>
</dbReference>
<dbReference type="AlphaFoldDB" id="A0A3A9I7S7"/>
<evidence type="ECO:0000259" key="4">
    <source>
        <dbReference type="Pfam" id="PF17289"/>
    </source>
</evidence>
<feature type="domain" description="Terminase ATPase subunit N-terminal" evidence="3">
    <location>
        <begin position="6"/>
        <end position="62"/>
    </location>
</feature>
<evidence type="ECO:0000259" key="3">
    <source>
        <dbReference type="Pfam" id="PF06056"/>
    </source>
</evidence>
<dbReference type="Gene3D" id="3.40.50.300">
    <property type="entry name" value="P-loop containing nucleotide triphosphate hydrolases"/>
    <property type="match status" value="1"/>
</dbReference>
<evidence type="ECO:0000313" key="5">
    <source>
        <dbReference type="EMBL" id="RKJ84538.1"/>
    </source>
</evidence>
<protein>
    <submittedName>
        <fullName evidence="5">Terminase</fullName>
    </submittedName>
</protein>